<accession>A0A2P5CCN5</accession>
<protein>
    <submittedName>
        <fullName evidence="1">Uncharacterized protein</fullName>
    </submittedName>
</protein>
<dbReference type="EMBL" id="JXTB01000145">
    <property type="protein sequence ID" value="PON58812.1"/>
    <property type="molecule type" value="Genomic_DNA"/>
</dbReference>
<sequence>MDLFCKCRSTSRPPIGQFPTEDLEILDEETIVLLTKQYTKFLRRNTKRGIQVESQSKEIKKEIQISLLLSILERQPIKRIRRTKASNIEKNNNGFAKAHDRSPIIKPWNEPGIKVATQYADEKRYQR</sequence>
<dbReference type="Proteomes" id="UP000237105">
    <property type="component" value="Unassembled WGS sequence"/>
</dbReference>
<evidence type="ECO:0000313" key="1">
    <source>
        <dbReference type="EMBL" id="PON58812.1"/>
    </source>
</evidence>
<gene>
    <name evidence="1" type="ORF">PanWU01x14_163270</name>
</gene>
<keyword evidence="2" id="KW-1185">Reference proteome</keyword>
<proteinExistence type="predicted"/>
<organism evidence="1 2">
    <name type="scientific">Parasponia andersonii</name>
    <name type="common">Sponia andersonii</name>
    <dbReference type="NCBI Taxonomy" id="3476"/>
    <lineage>
        <taxon>Eukaryota</taxon>
        <taxon>Viridiplantae</taxon>
        <taxon>Streptophyta</taxon>
        <taxon>Embryophyta</taxon>
        <taxon>Tracheophyta</taxon>
        <taxon>Spermatophyta</taxon>
        <taxon>Magnoliopsida</taxon>
        <taxon>eudicotyledons</taxon>
        <taxon>Gunneridae</taxon>
        <taxon>Pentapetalae</taxon>
        <taxon>rosids</taxon>
        <taxon>fabids</taxon>
        <taxon>Rosales</taxon>
        <taxon>Cannabaceae</taxon>
        <taxon>Parasponia</taxon>
    </lineage>
</organism>
<name>A0A2P5CCN5_PARAD</name>
<reference evidence="2" key="1">
    <citation type="submission" date="2016-06" db="EMBL/GenBank/DDBJ databases">
        <title>Parallel loss of symbiosis genes in relatives of nitrogen-fixing non-legume Parasponia.</title>
        <authorList>
            <person name="Van Velzen R."/>
            <person name="Holmer R."/>
            <person name="Bu F."/>
            <person name="Rutten L."/>
            <person name="Van Zeijl A."/>
            <person name="Liu W."/>
            <person name="Santuari L."/>
            <person name="Cao Q."/>
            <person name="Sharma T."/>
            <person name="Shen D."/>
            <person name="Roswanjaya Y."/>
            <person name="Wardhani T."/>
            <person name="Kalhor M.S."/>
            <person name="Jansen J."/>
            <person name="Van den Hoogen J."/>
            <person name="Gungor B."/>
            <person name="Hartog M."/>
            <person name="Hontelez J."/>
            <person name="Verver J."/>
            <person name="Yang W.-C."/>
            <person name="Schijlen E."/>
            <person name="Repin R."/>
            <person name="Schilthuizen M."/>
            <person name="Schranz E."/>
            <person name="Heidstra R."/>
            <person name="Miyata K."/>
            <person name="Fedorova E."/>
            <person name="Kohlen W."/>
            <person name="Bisseling T."/>
            <person name="Smit S."/>
            <person name="Geurts R."/>
        </authorList>
    </citation>
    <scope>NUCLEOTIDE SEQUENCE [LARGE SCALE GENOMIC DNA]</scope>
    <source>
        <strain evidence="2">cv. WU1-14</strain>
    </source>
</reference>
<dbReference type="AlphaFoldDB" id="A0A2P5CCN5"/>
<evidence type="ECO:0000313" key="2">
    <source>
        <dbReference type="Proteomes" id="UP000237105"/>
    </source>
</evidence>
<comment type="caution">
    <text evidence="1">The sequence shown here is derived from an EMBL/GenBank/DDBJ whole genome shotgun (WGS) entry which is preliminary data.</text>
</comment>